<gene>
    <name evidence="3" type="ORF">APZ42_011209</name>
</gene>
<organism evidence="3 4">
    <name type="scientific">Daphnia magna</name>
    <dbReference type="NCBI Taxonomy" id="35525"/>
    <lineage>
        <taxon>Eukaryota</taxon>
        <taxon>Metazoa</taxon>
        <taxon>Ecdysozoa</taxon>
        <taxon>Arthropoda</taxon>
        <taxon>Crustacea</taxon>
        <taxon>Branchiopoda</taxon>
        <taxon>Diplostraca</taxon>
        <taxon>Cladocera</taxon>
        <taxon>Anomopoda</taxon>
        <taxon>Daphniidae</taxon>
        <taxon>Daphnia</taxon>
    </lineage>
</organism>
<evidence type="ECO:0000256" key="1">
    <source>
        <dbReference type="SAM" id="MobiDB-lite"/>
    </source>
</evidence>
<feature type="signal peptide" evidence="2">
    <location>
        <begin position="1"/>
        <end position="28"/>
    </location>
</feature>
<evidence type="ECO:0000313" key="4">
    <source>
        <dbReference type="Proteomes" id="UP000076858"/>
    </source>
</evidence>
<feature type="region of interest" description="Disordered" evidence="1">
    <location>
        <begin position="76"/>
        <end position="95"/>
    </location>
</feature>
<keyword evidence="4" id="KW-1185">Reference proteome</keyword>
<dbReference type="Proteomes" id="UP000076858">
    <property type="component" value="Unassembled WGS sequence"/>
</dbReference>
<keyword evidence="2" id="KW-0732">Signal</keyword>
<evidence type="ECO:0000256" key="2">
    <source>
        <dbReference type="SAM" id="SignalP"/>
    </source>
</evidence>
<dbReference type="EMBL" id="LRGB01000024">
    <property type="protein sequence ID" value="KZS21307.1"/>
    <property type="molecule type" value="Genomic_DNA"/>
</dbReference>
<accession>A0A162SHN9</accession>
<sequence length="252" mass="28339">MLISNPEFKTSACCVLILTIIVANGAAGAALERQFDDRSTNEMHQDWRQPLPTVKRSVALINKLVMVAQRANNYKPRHQQQYPLSVHQSSQSQGFNEITQHREADQLSKHSAESTNDDPFTQQKAFALPRIATDGPRLLLRKKSLQLEEKTKQERMTSKFCAIVPVAIVLYLAALAAAKSTDPDDPEFIDFGGDIESKAAPDEASVETALLNYLFAKQIMARLRNNRNPQELMKKRSYWKQCAFNAVSCFGK</sequence>
<dbReference type="OrthoDB" id="7464898at2759"/>
<protein>
    <submittedName>
        <fullName evidence="3">Allatostatin C preprohormone-like protein</fullName>
    </submittedName>
</protein>
<feature type="compositionally biased region" description="Polar residues" evidence="1">
    <location>
        <begin position="79"/>
        <end position="95"/>
    </location>
</feature>
<dbReference type="AlphaFoldDB" id="A0A162SHN9"/>
<name>A0A162SHN9_9CRUS</name>
<feature type="chain" id="PRO_5007839436" evidence="2">
    <location>
        <begin position="29"/>
        <end position="252"/>
    </location>
</feature>
<proteinExistence type="predicted"/>
<evidence type="ECO:0000313" key="3">
    <source>
        <dbReference type="EMBL" id="KZS21307.1"/>
    </source>
</evidence>
<comment type="caution">
    <text evidence="3">The sequence shown here is derived from an EMBL/GenBank/DDBJ whole genome shotgun (WGS) entry which is preliminary data.</text>
</comment>
<reference evidence="3 4" key="1">
    <citation type="submission" date="2016-03" db="EMBL/GenBank/DDBJ databases">
        <title>EvidentialGene: Evidence-directed Construction of Genes on Genomes.</title>
        <authorList>
            <person name="Gilbert D.G."/>
            <person name="Choi J.-H."/>
            <person name="Mockaitis K."/>
            <person name="Colbourne J."/>
            <person name="Pfrender M."/>
        </authorList>
    </citation>
    <scope>NUCLEOTIDE SEQUENCE [LARGE SCALE GENOMIC DNA]</scope>
    <source>
        <strain evidence="3 4">Xinb3</strain>
        <tissue evidence="3">Complete organism</tissue>
    </source>
</reference>